<feature type="region of interest" description="Disordered" evidence="1">
    <location>
        <begin position="190"/>
        <end position="210"/>
    </location>
</feature>
<dbReference type="Pfam" id="PF13873">
    <property type="entry name" value="Myb_DNA-bind_5"/>
    <property type="match status" value="1"/>
</dbReference>
<evidence type="ECO:0000313" key="4">
    <source>
        <dbReference type="Proteomes" id="UP000005408"/>
    </source>
</evidence>
<dbReference type="Proteomes" id="UP000005408">
    <property type="component" value="Unassembled WGS sequence"/>
</dbReference>
<keyword evidence="4" id="KW-1185">Reference proteome</keyword>
<name>A0A8W8NLP6_MAGGI</name>
<reference evidence="3" key="1">
    <citation type="submission" date="2022-08" db="UniProtKB">
        <authorList>
            <consortium name="EnsemblMetazoa"/>
        </authorList>
    </citation>
    <scope>IDENTIFICATION</scope>
    <source>
        <strain evidence="3">05x7-T-G4-1.051#20</strain>
    </source>
</reference>
<proteinExistence type="predicted"/>
<dbReference type="AlphaFoldDB" id="A0A8W8NLP6"/>
<evidence type="ECO:0000259" key="2">
    <source>
        <dbReference type="Pfam" id="PF13873"/>
    </source>
</evidence>
<evidence type="ECO:0000313" key="3">
    <source>
        <dbReference type="EnsemblMetazoa" id="G6313.2:cds"/>
    </source>
</evidence>
<dbReference type="GO" id="GO:0005634">
    <property type="term" value="C:nucleus"/>
    <property type="evidence" value="ECO:0007669"/>
    <property type="project" value="TreeGrafter"/>
</dbReference>
<sequence length="290" mass="32777">MDKIAKRKPNWSNEEIEVLVQGVTDNIRLIKGKFTPSITNEAKNRSWVEITSQVNAVNCSNFEREVCDVKKKWQDLSSQIKKREAERRRGFHATGGGPSVLVEELKSWEQKIVGTISKSSLEGVPGGVDTSAPSQSLIMEKETSYVFEAFPASTTQMKPSIPESACGEDVQQEEQFETVVFANSMPDVNPGQICPSSRKQNKRKRPYCHDGDESYNLRREFLDGERDKNKTAEDYRKKKISLLEKIVQQQSELIEIQRRTTTALEVIATKFHASTQSPSPYSLSPVIKFS</sequence>
<dbReference type="PANTHER" id="PTHR23098">
    <property type="entry name" value="AGAP001331-PA-RELATED"/>
    <property type="match status" value="1"/>
</dbReference>
<dbReference type="InterPro" id="IPR028002">
    <property type="entry name" value="Myb_DNA-bind_5"/>
</dbReference>
<feature type="domain" description="Myb/SANT-like DNA-binding" evidence="2">
    <location>
        <begin position="7"/>
        <end position="83"/>
    </location>
</feature>
<dbReference type="EnsemblMetazoa" id="G6313.2">
    <property type="protein sequence ID" value="G6313.2:cds"/>
    <property type="gene ID" value="G6313"/>
</dbReference>
<dbReference type="PANTHER" id="PTHR23098:SF16">
    <property type="entry name" value="REGULATORY PROTEIN ZESTE"/>
    <property type="match status" value="1"/>
</dbReference>
<accession>A0A8W8NLP6</accession>
<evidence type="ECO:0000256" key="1">
    <source>
        <dbReference type="SAM" id="MobiDB-lite"/>
    </source>
</evidence>
<organism evidence="3 4">
    <name type="scientific">Magallana gigas</name>
    <name type="common">Pacific oyster</name>
    <name type="synonym">Crassostrea gigas</name>
    <dbReference type="NCBI Taxonomy" id="29159"/>
    <lineage>
        <taxon>Eukaryota</taxon>
        <taxon>Metazoa</taxon>
        <taxon>Spiralia</taxon>
        <taxon>Lophotrochozoa</taxon>
        <taxon>Mollusca</taxon>
        <taxon>Bivalvia</taxon>
        <taxon>Autobranchia</taxon>
        <taxon>Pteriomorphia</taxon>
        <taxon>Ostreida</taxon>
        <taxon>Ostreoidea</taxon>
        <taxon>Ostreidae</taxon>
        <taxon>Magallana</taxon>
    </lineage>
</organism>
<protein>
    <recommendedName>
        <fullName evidence="2">Myb/SANT-like DNA-binding domain-containing protein</fullName>
    </recommendedName>
</protein>